<sequence length="659" mass="76040">MRIGMFSDAYLPDINGVVSSIATLKAALEKLGHTVFVISNHKGVAAEYDEENHILRLPGIEWKKMYGYKMSSPIQIAGEEYVRKMDLDVIHVHTEVGIGVFARQTAKKLHIPVVYTYHTLYEDYMHYVNPRHIPTIDKYGKKAIRFFSRQAGNGPQAVIAPSNKTKKALERYGVITPIYIVPTGIDLSEFKRENLDADRIRATRAACGMREEDHVVVFVGRIAKEKCIEMPIESLKYTQDRSIKLVIVGGGTDMKFYQDLVKSYGLEDRIHFTGRIDKQDIAYYYSAFDAFVSASLSETQGMTYLEALASEVPVFGRRDEVLDGLVEEDVTGYYFDDAHELAEKFDRFFAKSEAEREAMRPACLEKTKPYDTELFANKVLAVYKQAIDDYNMAYIVDKMHFLDDFVQLTVRRKRSNAEPMNILVPEEDVYAMKISVNTMLDSYYIENYLAMQEFYKAFRIEKRRVAAQDYTCYEIKRHCMMYLNLEEDLADAIVATLSERNLLDDRRYAENKAEVWQAYGMSKKKIRMRLRKKGVPEEYIDLAVDTLPDDIEEENARNMAKSLVRTIHAQSQRNGRQSLIRKLVNKGYTYDIAKKAGESVTLDLDEKEALQEAIEKAKRLYASYEDESKRLQKIRLYCMRKGFTSSQIEEELESEATND</sequence>
<evidence type="ECO:0000313" key="11">
    <source>
        <dbReference type="Proteomes" id="UP000539953"/>
    </source>
</evidence>
<dbReference type="Pfam" id="PF21981">
    <property type="entry name" value="RecX_HTH3"/>
    <property type="match status" value="1"/>
</dbReference>
<evidence type="ECO:0000256" key="5">
    <source>
        <dbReference type="SAM" id="Coils"/>
    </source>
</evidence>
<dbReference type="InterPro" id="IPR053925">
    <property type="entry name" value="RecX_HTH_3rd"/>
</dbReference>
<evidence type="ECO:0000313" key="10">
    <source>
        <dbReference type="EMBL" id="MBB5183432.1"/>
    </source>
</evidence>
<proteinExistence type="inferred from homology"/>
<reference evidence="10 11" key="1">
    <citation type="submission" date="2020-08" db="EMBL/GenBank/DDBJ databases">
        <title>Genomic Encyclopedia of Type Strains, Phase IV (KMG-IV): sequencing the most valuable type-strain genomes for metagenomic binning, comparative biology and taxonomic classification.</title>
        <authorList>
            <person name="Goeker M."/>
        </authorList>
    </citation>
    <scope>NUCLEOTIDE SEQUENCE [LARGE SCALE GENOMIC DNA]</scope>
    <source>
        <strain evidence="10 11">DSM 25799</strain>
    </source>
</reference>
<dbReference type="GO" id="GO:0005737">
    <property type="term" value="C:cytoplasm"/>
    <property type="evidence" value="ECO:0007669"/>
    <property type="project" value="UniProtKB-SubCell"/>
</dbReference>
<feature type="domain" description="Glycosyltransferase subfamily 4-like N-terminal" evidence="8">
    <location>
        <begin position="14"/>
        <end position="188"/>
    </location>
</feature>
<dbReference type="Proteomes" id="UP000539953">
    <property type="component" value="Unassembled WGS sequence"/>
</dbReference>
<keyword evidence="5" id="KW-0175">Coiled coil</keyword>
<evidence type="ECO:0000256" key="1">
    <source>
        <dbReference type="ARBA" id="ARBA00004496"/>
    </source>
</evidence>
<evidence type="ECO:0000259" key="8">
    <source>
        <dbReference type="Pfam" id="PF13439"/>
    </source>
</evidence>
<dbReference type="Pfam" id="PF00534">
    <property type="entry name" value="Glycos_transf_1"/>
    <property type="match status" value="1"/>
</dbReference>
<comment type="subcellular location">
    <subcellularLocation>
        <location evidence="1">Cytoplasm</location>
    </subcellularLocation>
</comment>
<dbReference type="Gene3D" id="3.40.50.2000">
    <property type="entry name" value="Glycogen Phosphorylase B"/>
    <property type="match status" value="2"/>
</dbReference>
<evidence type="ECO:0000256" key="4">
    <source>
        <dbReference type="ARBA" id="ARBA00022490"/>
    </source>
</evidence>
<dbReference type="Pfam" id="PF13439">
    <property type="entry name" value="Glyco_transf_4"/>
    <property type="match status" value="1"/>
</dbReference>
<evidence type="ECO:0000256" key="3">
    <source>
        <dbReference type="ARBA" id="ARBA00018111"/>
    </source>
</evidence>
<dbReference type="GO" id="GO:0016757">
    <property type="term" value="F:glycosyltransferase activity"/>
    <property type="evidence" value="ECO:0007669"/>
    <property type="project" value="UniProtKB-KW"/>
</dbReference>
<comment type="similarity">
    <text evidence="2">Belongs to the RecX family.</text>
</comment>
<keyword evidence="10" id="KW-0808">Transferase</keyword>
<dbReference type="AlphaFoldDB" id="A0A7W8CXH3"/>
<organism evidence="10 11">
    <name type="scientific">Catenisphaera adipataccumulans</name>
    <dbReference type="NCBI Taxonomy" id="700500"/>
    <lineage>
        <taxon>Bacteria</taxon>
        <taxon>Bacillati</taxon>
        <taxon>Bacillota</taxon>
        <taxon>Erysipelotrichia</taxon>
        <taxon>Erysipelotrichales</taxon>
        <taxon>Erysipelotrichaceae</taxon>
        <taxon>Catenisphaera</taxon>
    </lineage>
</organism>
<keyword evidence="4" id="KW-0963">Cytoplasm</keyword>
<dbReference type="InterPro" id="IPR028098">
    <property type="entry name" value="Glyco_trans_4-like_N"/>
</dbReference>
<dbReference type="Gene3D" id="1.10.10.10">
    <property type="entry name" value="Winged helix-like DNA-binding domain superfamily/Winged helix DNA-binding domain"/>
    <property type="match status" value="3"/>
</dbReference>
<protein>
    <recommendedName>
        <fullName evidence="3">Regulatory protein RecX</fullName>
    </recommendedName>
</protein>
<comment type="caution">
    <text evidence="10">The sequence shown here is derived from an EMBL/GenBank/DDBJ whole genome shotgun (WGS) entry which is preliminary data.</text>
</comment>
<feature type="domain" description="RecX third three-helical" evidence="9">
    <location>
        <begin position="605"/>
        <end position="650"/>
    </location>
</feature>
<dbReference type="PANTHER" id="PTHR45947:SF3">
    <property type="entry name" value="SULFOQUINOVOSYL TRANSFERASE SQD2"/>
    <property type="match status" value="1"/>
</dbReference>
<dbReference type="InterPro" id="IPR050194">
    <property type="entry name" value="Glycosyltransferase_grp1"/>
</dbReference>
<feature type="coiled-coil region" evidence="5">
    <location>
        <begin position="607"/>
        <end position="634"/>
    </location>
</feature>
<feature type="domain" description="Glycosyl transferase family 1" evidence="6">
    <location>
        <begin position="205"/>
        <end position="358"/>
    </location>
</feature>
<name>A0A7W8CXH3_9FIRM</name>
<dbReference type="PANTHER" id="PTHR45947">
    <property type="entry name" value="SULFOQUINOVOSYL TRANSFERASE SQD2"/>
    <property type="match status" value="1"/>
</dbReference>
<evidence type="ECO:0000256" key="2">
    <source>
        <dbReference type="ARBA" id="ARBA00009695"/>
    </source>
</evidence>
<feature type="domain" description="RecX second three-helical" evidence="7">
    <location>
        <begin position="504"/>
        <end position="543"/>
    </location>
</feature>
<dbReference type="SUPFAM" id="SSF53756">
    <property type="entry name" value="UDP-Glycosyltransferase/glycogen phosphorylase"/>
    <property type="match status" value="1"/>
</dbReference>
<dbReference type="InterPro" id="IPR036388">
    <property type="entry name" value="WH-like_DNA-bd_sf"/>
</dbReference>
<dbReference type="RefSeq" id="WP_183328723.1">
    <property type="nucleotide sequence ID" value="NZ_JACHHK010000005.1"/>
</dbReference>
<evidence type="ECO:0000259" key="7">
    <source>
        <dbReference type="Pfam" id="PF02631"/>
    </source>
</evidence>
<evidence type="ECO:0000259" key="9">
    <source>
        <dbReference type="Pfam" id="PF21981"/>
    </source>
</evidence>
<dbReference type="EMBL" id="JACHHK010000005">
    <property type="protein sequence ID" value="MBB5183432.1"/>
    <property type="molecule type" value="Genomic_DNA"/>
</dbReference>
<evidence type="ECO:0000259" key="6">
    <source>
        <dbReference type="Pfam" id="PF00534"/>
    </source>
</evidence>
<dbReference type="Pfam" id="PF02631">
    <property type="entry name" value="RecX_HTH2"/>
    <property type="match status" value="1"/>
</dbReference>
<dbReference type="InterPro" id="IPR001296">
    <property type="entry name" value="Glyco_trans_1"/>
</dbReference>
<accession>A0A7W8CXH3</accession>
<gene>
    <name evidence="10" type="ORF">HNQ47_001454</name>
</gene>
<dbReference type="InterPro" id="IPR053924">
    <property type="entry name" value="RecX_HTH_2nd"/>
</dbReference>
<keyword evidence="10" id="KW-0328">Glycosyltransferase</keyword>
<keyword evidence="11" id="KW-1185">Reference proteome</keyword>